<comment type="caution">
    <text evidence="4">The sequence shown here is derived from an EMBL/GenBank/DDBJ whole genome shotgun (WGS) entry which is preliminary data.</text>
</comment>
<gene>
    <name evidence="4" type="ORF">Cgig2_008732</name>
</gene>
<feature type="domain" description="Myb/SANT-like DNA-binding" evidence="3">
    <location>
        <begin position="133"/>
        <end position="224"/>
    </location>
</feature>
<dbReference type="EMBL" id="JAKOGI010000165">
    <property type="protein sequence ID" value="KAJ8441471.1"/>
    <property type="molecule type" value="Genomic_DNA"/>
</dbReference>
<feature type="compositionally biased region" description="Acidic residues" evidence="2">
    <location>
        <begin position="299"/>
        <end position="314"/>
    </location>
</feature>
<dbReference type="PANTHER" id="PTHR46327:SF3">
    <property type="entry name" value="TRANSCRIPTION FACTOR"/>
    <property type="match status" value="1"/>
</dbReference>
<reference evidence="4" key="1">
    <citation type="submission" date="2022-04" db="EMBL/GenBank/DDBJ databases">
        <title>Carnegiea gigantea Genome sequencing and assembly v2.</title>
        <authorList>
            <person name="Copetti D."/>
            <person name="Sanderson M.J."/>
            <person name="Burquez A."/>
            <person name="Wojciechowski M.F."/>
        </authorList>
    </citation>
    <scope>NUCLEOTIDE SEQUENCE</scope>
    <source>
        <strain evidence="4">SGP5-SGP5p</strain>
        <tissue evidence="4">Aerial part</tissue>
    </source>
</reference>
<proteinExistence type="predicted"/>
<feature type="compositionally biased region" description="Polar residues" evidence="2">
    <location>
        <begin position="49"/>
        <end position="58"/>
    </location>
</feature>
<evidence type="ECO:0000259" key="3">
    <source>
        <dbReference type="Pfam" id="PF13837"/>
    </source>
</evidence>
<dbReference type="Proteomes" id="UP001153076">
    <property type="component" value="Unassembled WGS sequence"/>
</dbReference>
<evidence type="ECO:0000313" key="5">
    <source>
        <dbReference type="Proteomes" id="UP001153076"/>
    </source>
</evidence>
<feature type="compositionally biased region" description="Acidic residues" evidence="2">
    <location>
        <begin position="104"/>
        <end position="119"/>
    </location>
</feature>
<feature type="region of interest" description="Disordered" evidence="2">
    <location>
        <begin position="286"/>
        <end position="314"/>
    </location>
</feature>
<feature type="compositionally biased region" description="Basic and acidic residues" evidence="2">
    <location>
        <begin position="286"/>
        <end position="298"/>
    </location>
</feature>
<dbReference type="Pfam" id="PF13837">
    <property type="entry name" value="Myb_DNA-bind_4"/>
    <property type="match status" value="1"/>
</dbReference>
<evidence type="ECO:0000313" key="4">
    <source>
        <dbReference type="EMBL" id="KAJ8441471.1"/>
    </source>
</evidence>
<feature type="coiled-coil region" evidence="1">
    <location>
        <begin position="388"/>
        <end position="454"/>
    </location>
</feature>
<feature type="region of interest" description="Disordered" evidence="2">
    <location>
        <begin position="43"/>
        <end position="72"/>
    </location>
</feature>
<evidence type="ECO:0000256" key="1">
    <source>
        <dbReference type="SAM" id="Coils"/>
    </source>
</evidence>
<keyword evidence="5" id="KW-1185">Reference proteome</keyword>
<organism evidence="4 5">
    <name type="scientific">Carnegiea gigantea</name>
    <dbReference type="NCBI Taxonomy" id="171969"/>
    <lineage>
        <taxon>Eukaryota</taxon>
        <taxon>Viridiplantae</taxon>
        <taxon>Streptophyta</taxon>
        <taxon>Embryophyta</taxon>
        <taxon>Tracheophyta</taxon>
        <taxon>Spermatophyta</taxon>
        <taxon>Magnoliopsida</taxon>
        <taxon>eudicotyledons</taxon>
        <taxon>Gunneridae</taxon>
        <taxon>Pentapetalae</taxon>
        <taxon>Caryophyllales</taxon>
        <taxon>Cactineae</taxon>
        <taxon>Cactaceae</taxon>
        <taxon>Cactoideae</taxon>
        <taxon>Echinocereeae</taxon>
        <taxon>Carnegiea</taxon>
    </lineage>
</organism>
<protein>
    <recommendedName>
        <fullName evidence="3">Myb/SANT-like DNA-binding domain-containing protein</fullName>
    </recommendedName>
</protein>
<feature type="region of interest" description="Disordered" evidence="2">
    <location>
        <begin position="92"/>
        <end position="119"/>
    </location>
</feature>
<dbReference type="PANTHER" id="PTHR46327">
    <property type="entry name" value="F16F4.11 PROTEIN-RELATED"/>
    <property type="match status" value="1"/>
</dbReference>
<evidence type="ECO:0000256" key="2">
    <source>
        <dbReference type="SAM" id="MobiDB-lite"/>
    </source>
</evidence>
<dbReference type="InterPro" id="IPR044822">
    <property type="entry name" value="Myb_DNA-bind_4"/>
</dbReference>
<dbReference type="OrthoDB" id="641566at2759"/>
<sequence length="457" mass="53453">MRMQQHLKKAPLGLIEGDLLLGNMMPGGPTYGDLDLQGSIRVNHHQDPHNSLQQQHHSQAPPGLMPHPSMHDNFSLSMGQSYKCVQPNLMADYNKSDRGKNSPSEEDEQSFNEEEVDGQDDLNKGIKASIWQRVTWTDSMVRLLITAVSYIGEDATSGCGPGGRRRYLNLQKKGKWKSVSKVMVERGFFVSPQQCEDKFNDLNKRYKKLNDILGRGTSCQVVEKPALLDMIEHLSEKMKDEVRKILSSKHLFYEEMCSYHNGNRLHLPHDPALRCSLQLALKSRDKHDTESRRHLHDNGDEDDHDAETDDHEEYEENHSWSKYEVFGDSTKRMKQGPSFEDFSFGNPQSTQDFNKGFRMQSQNSHPDMHLAFLECQKVPWLQKQWLRTRALQLEEQKLKIELEMVELEKQQMKWHRFNKKKDRELEKLKMENDRMKLENEHMELELKRMEMTLNYNQ</sequence>
<accession>A0A9Q1KEN1</accession>
<dbReference type="AlphaFoldDB" id="A0A9Q1KEN1"/>
<name>A0A9Q1KEN1_9CARY</name>
<dbReference type="Gene3D" id="1.10.10.60">
    <property type="entry name" value="Homeodomain-like"/>
    <property type="match status" value="1"/>
</dbReference>
<keyword evidence="1" id="KW-0175">Coiled coil</keyword>